<dbReference type="InterPro" id="IPR035810">
    <property type="entry name" value="PEBP_euk"/>
</dbReference>
<gene>
    <name evidence="1" type="ORF">AYL99_04513</name>
</gene>
<dbReference type="PANTHER" id="PTHR11362:SF78">
    <property type="entry name" value="PROTEASE INHIBITOR"/>
    <property type="match status" value="1"/>
</dbReference>
<evidence type="ECO:0000313" key="2">
    <source>
        <dbReference type="Proteomes" id="UP000078343"/>
    </source>
</evidence>
<dbReference type="GO" id="GO:0030162">
    <property type="term" value="P:regulation of proteolysis"/>
    <property type="evidence" value="ECO:0007669"/>
    <property type="project" value="TreeGrafter"/>
</dbReference>
<accession>A0A178ZR72</accession>
<organism evidence="1 2">
    <name type="scientific">Fonsecaea erecta</name>
    <dbReference type="NCBI Taxonomy" id="1367422"/>
    <lineage>
        <taxon>Eukaryota</taxon>
        <taxon>Fungi</taxon>
        <taxon>Dikarya</taxon>
        <taxon>Ascomycota</taxon>
        <taxon>Pezizomycotina</taxon>
        <taxon>Eurotiomycetes</taxon>
        <taxon>Chaetothyriomycetidae</taxon>
        <taxon>Chaetothyriales</taxon>
        <taxon>Herpotrichiellaceae</taxon>
        <taxon>Fonsecaea</taxon>
    </lineage>
</organism>
<sequence length="172" mass="18823">MPDHPIFKTVQTLIKEDDPKILSLAFGARKVKPGDKIPKAEARELPTLGWKAPSGQKFLVVNLDLDAPFPSFALLSPALHWLQTGLTVEGPSGDLTSPDPAVVHWVGPGPPPFSGPHRYIFLLYDQPTDFDAGQFTKAGGFGAKERMRWDLSRFEQQAKLGPAVAATYFLSN</sequence>
<dbReference type="GeneID" id="30008682"/>
<dbReference type="OrthoDB" id="2506647at2759"/>
<dbReference type="EMBL" id="LVYI01000003">
    <property type="protein sequence ID" value="OAP62310.1"/>
    <property type="molecule type" value="Genomic_DNA"/>
</dbReference>
<dbReference type="GO" id="GO:0030414">
    <property type="term" value="F:peptidase inhibitor activity"/>
    <property type="evidence" value="ECO:0007669"/>
    <property type="project" value="TreeGrafter"/>
</dbReference>
<dbReference type="Pfam" id="PF01161">
    <property type="entry name" value="PBP"/>
    <property type="match status" value="1"/>
</dbReference>
<dbReference type="Gene3D" id="3.90.280.10">
    <property type="entry name" value="PEBP-like"/>
    <property type="match status" value="1"/>
</dbReference>
<dbReference type="STRING" id="1367422.A0A178ZR72"/>
<protein>
    <recommendedName>
        <fullName evidence="3">Phosphatidylethanolamine-binding protein</fullName>
    </recommendedName>
</protein>
<dbReference type="CDD" id="cd00866">
    <property type="entry name" value="PEBP_euk"/>
    <property type="match status" value="1"/>
</dbReference>
<dbReference type="Proteomes" id="UP000078343">
    <property type="component" value="Unassembled WGS sequence"/>
</dbReference>
<keyword evidence="2" id="KW-1185">Reference proteome</keyword>
<dbReference type="AlphaFoldDB" id="A0A178ZR72"/>
<dbReference type="SUPFAM" id="SSF49777">
    <property type="entry name" value="PEBP-like"/>
    <property type="match status" value="1"/>
</dbReference>
<evidence type="ECO:0008006" key="3">
    <source>
        <dbReference type="Google" id="ProtNLM"/>
    </source>
</evidence>
<reference evidence="1 2" key="1">
    <citation type="submission" date="2016-04" db="EMBL/GenBank/DDBJ databases">
        <title>Draft genome of Fonsecaea erecta CBS 125763.</title>
        <authorList>
            <person name="Weiss V.A."/>
            <person name="Vicente V.A."/>
            <person name="Raittz R.T."/>
            <person name="Moreno L.F."/>
            <person name="De Souza E.M."/>
            <person name="Pedrosa F.O."/>
            <person name="Steffens M.B."/>
            <person name="Faoro H."/>
            <person name="Tadra-Sfeir M.Z."/>
            <person name="Najafzadeh M.J."/>
            <person name="Felipe M.S."/>
            <person name="Teixeira M."/>
            <person name="Sun J."/>
            <person name="Xi L."/>
            <person name="Gomes R."/>
            <person name="De Azevedo C.M."/>
            <person name="Salgado C.G."/>
            <person name="Da Silva M.B."/>
            <person name="Nascimento M.F."/>
            <person name="Queiroz-Telles F."/>
            <person name="Attili D.S."/>
            <person name="Gorbushina A."/>
        </authorList>
    </citation>
    <scope>NUCLEOTIDE SEQUENCE [LARGE SCALE GENOMIC DNA]</scope>
    <source>
        <strain evidence="1 2">CBS 125763</strain>
    </source>
</reference>
<evidence type="ECO:0000313" key="1">
    <source>
        <dbReference type="EMBL" id="OAP62310.1"/>
    </source>
</evidence>
<dbReference type="GO" id="GO:0046578">
    <property type="term" value="P:regulation of Ras protein signal transduction"/>
    <property type="evidence" value="ECO:0007669"/>
    <property type="project" value="TreeGrafter"/>
</dbReference>
<proteinExistence type="predicted"/>
<dbReference type="InterPro" id="IPR036610">
    <property type="entry name" value="PEBP-like_sf"/>
</dbReference>
<name>A0A178ZR72_9EURO</name>
<dbReference type="PANTHER" id="PTHR11362">
    <property type="entry name" value="PHOSPHATIDYLETHANOLAMINE-BINDING PROTEIN"/>
    <property type="match status" value="1"/>
</dbReference>
<dbReference type="GO" id="GO:0005543">
    <property type="term" value="F:phospholipid binding"/>
    <property type="evidence" value="ECO:0007669"/>
    <property type="project" value="TreeGrafter"/>
</dbReference>
<dbReference type="InterPro" id="IPR008914">
    <property type="entry name" value="PEBP"/>
</dbReference>
<dbReference type="RefSeq" id="XP_018695677.1">
    <property type="nucleotide sequence ID" value="XM_018836027.1"/>
</dbReference>
<comment type="caution">
    <text evidence="1">The sequence shown here is derived from an EMBL/GenBank/DDBJ whole genome shotgun (WGS) entry which is preliminary data.</text>
</comment>